<evidence type="ECO:0000313" key="2">
    <source>
        <dbReference type="EMBL" id="KZR98207.1"/>
    </source>
</evidence>
<proteinExistence type="predicted"/>
<name>A0A164FVG5_9CRUS</name>
<dbReference type="Proteomes" id="UP000076858">
    <property type="component" value="Unassembled WGS sequence"/>
</dbReference>
<dbReference type="AlphaFoldDB" id="A0A164FVG5"/>
<evidence type="ECO:0000256" key="1">
    <source>
        <dbReference type="SAM" id="MobiDB-lite"/>
    </source>
</evidence>
<evidence type="ECO:0000313" key="3">
    <source>
        <dbReference type="Proteomes" id="UP000076858"/>
    </source>
</evidence>
<keyword evidence="3" id="KW-1185">Reference proteome</keyword>
<reference evidence="2 3" key="1">
    <citation type="submission" date="2016-03" db="EMBL/GenBank/DDBJ databases">
        <title>EvidentialGene: Evidence-directed Construction of Genes on Genomes.</title>
        <authorList>
            <person name="Gilbert D.G."/>
            <person name="Choi J.-H."/>
            <person name="Mockaitis K."/>
            <person name="Colbourne J."/>
            <person name="Pfrender M."/>
        </authorList>
    </citation>
    <scope>NUCLEOTIDE SEQUENCE [LARGE SCALE GENOMIC DNA]</scope>
    <source>
        <strain evidence="2 3">Xinb3</strain>
        <tissue evidence="2">Complete organism</tissue>
    </source>
</reference>
<dbReference type="OrthoDB" id="10496288at2759"/>
<gene>
    <name evidence="2" type="ORF">APZ42_006486</name>
</gene>
<dbReference type="EMBL" id="LRGB01017989">
    <property type="protein sequence ID" value="KZR98207.1"/>
    <property type="molecule type" value="Genomic_DNA"/>
</dbReference>
<organism evidence="2 3">
    <name type="scientific">Daphnia magna</name>
    <dbReference type="NCBI Taxonomy" id="35525"/>
    <lineage>
        <taxon>Eukaryota</taxon>
        <taxon>Metazoa</taxon>
        <taxon>Ecdysozoa</taxon>
        <taxon>Arthropoda</taxon>
        <taxon>Crustacea</taxon>
        <taxon>Branchiopoda</taxon>
        <taxon>Diplostraca</taxon>
        <taxon>Cladocera</taxon>
        <taxon>Anomopoda</taxon>
        <taxon>Daphniidae</taxon>
        <taxon>Daphnia</taxon>
    </lineage>
</organism>
<comment type="caution">
    <text evidence="2">The sequence shown here is derived from an EMBL/GenBank/DDBJ whole genome shotgun (WGS) entry which is preliminary data.</text>
</comment>
<accession>A0A164FVG5</accession>
<protein>
    <submittedName>
        <fullName evidence="2">Uncharacterized protein</fullName>
    </submittedName>
</protein>
<feature type="region of interest" description="Disordered" evidence="1">
    <location>
        <begin position="1"/>
        <end position="130"/>
    </location>
</feature>
<sequence>MPNGNQVEKCSRKPASRYSPESSPKHKTIRTNPSPEELVYNKELMNRDDRGTRSQHGNPSGIGRGRERPINFGNCSSGPVVGEAQACPRPPNPSGRATYHRRSVSTLPSFSNEYHHKTPKPAENPALKKW</sequence>